<keyword evidence="7" id="KW-1185">Reference proteome</keyword>
<dbReference type="PANTHER" id="PTHR33678:SF1">
    <property type="entry name" value="BLL1576 PROTEIN"/>
    <property type="match status" value="1"/>
</dbReference>
<feature type="coiled-coil region" evidence="1">
    <location>
        <begin position="12"/>
        <end position="39"/>
    </location>
</feature>
<sequence length="511" mass="57765">MKSDVQTLPTDVLALQQMVAKLQRELDAKDAKYQRLLEQFRLAQHQRFGANGEAHPGQGELFNEAEDIHHNENTETDSDTTTVTYERKQAKRKPLPADLPRERVVHDIAEADKACGCCGHELHCIGEDVSEKLEFIPAQVKVIEHVRPKYACKACEKAGTANQIKQAPMPATIIPKGYATPSLLAQVITSKYQYGLPLHRQESMFKQYGIDMSRKTLSDWMLRCSDKLQMLYDRLKAIQLAQPVIHADETTVNVVSDDNVKSYMWVYATGADSPKDKLVDSDIKPIVLFDYHNSRASKCAVAYLNGYQGYLQVDGYAGYHHTQATLVGCWAHARRKFHEAKIAQGKKPSGKADMALSTIQKLYRIETQIKTLSISERYQQRQDKALPIINKFKDWLIKSEQQVLPKTKLGEAILYTLNQWDKLIAYTQNGQLNIDNNRAERCIKPFVIGRKNWMFSQTANGAHASAVLYSIIETAKANGLVTFDYLMQVLAKISQPDVDIDALLPWVIKLG</sequence>
<dbReference type="PANTHER" id="PTHR33678">
    <property type="entry name" value="BLL1576 PROTEIN"/>
    <property type="match status" value="1"/>
</dbReference>
<evidence type="ECO:0000313" key="6">
    <source>
        <dbReference type="EMBL" id="MCP3428126.1"/>
    </source>
</evidence>
<dbReference type="InterPro" id="IPR052344">
    <property type="entry name" value="Transposase-related"/>
</dbReference>
<evidence type="ECO:0000259" key="4">
    <source>
        <dbReference type="Pfam" id="PF13007"/>
    </source>
</evidence>
<dbReference type="InterPro" id="IPR039552">
    <property type="entry name" value="IS66_C"/>
</dbReference>
<dbReference type="InterPro" id="IPR004291">
    <property type="entry name" value="Transposase_IS66_central"/>
</dbReference>
<dbReference type="Pfam" id="PF13817">
    <property type="entry name" value="DDE_Tnp_IS66_C"/>
    <property type="match status" value="1"/>
</dbReference>
<feature type="domain" description="Transposase IS66 C-terminal" evidence="5">
    <location>
        <begin position="470"/>
        <end position="506"/>
    </location>
</feature>
<gene>
    <name evidence="6" type="ORF">NLF92_04110</name>
</gene>
<dbReference type="Pfam" id="PF13007">
    <property type="entry name" value="LZ_Tnp_IS66"/>
    <property type="match status" value="1"/>
</dbReference>
<dbReference type="Pfam" id="PF03050">
    <property type="entry name" value="DDE_Tnp_IS66"/>
    <property type="match status" value="1"/>
</dbReference>
<organism evidence="6 7">
    <name type="scientific">Opacimonas viscosa</name>
    <dbReference type="NCBI Taxonomy" id="2961944"/>
    <lineage>
        <taxon>Bacteria</taxon>
        <taxon>Pseudomonadati</taxon>
        <taxon>Pseudomonadota</taxon>
        <taxon>Gammaproteobacteria</taxon>
        <taxon>Alteromonadales</taxon>
        <taxon>Alteromonadaceae</taxon>
        <taxon>Opacimonas</taxon>
    </lineage>
</organism>
<evidence type="ECO:0000259" key="5">
    <source>
        <dbReference type="Pfam" id="PF13817"/>
    </source>
</evidence>
<dbReference type="EMBL" id="JANATA010000004">
    <property type="protein sequence ID" value="MCP3428126.1"/>
    <property type="molecule type" value="Genomic_DNA"/>
</dbReference>
<dbReference type="RefSeq" id="WP_254099177.1">
    <property type="nucleotide sequence ID" value="NZ_JANATA010000004.1"/>
</dbReference>
<name>A0AA42BP68_9ALTE</name>
<reference evidence="6" key="1">
    <citation type="submission" date="2022-07" db="EMBL/GenBank/DDBJ databases">
        <title>Characterization of the Novel Bacterium Alteromonas immobilis LMIT006 and Alteromonas gregis LMIT007.</title>
        <authorList>
            <person name="Lin X."/>
        </authorList>
    </citation>
    <scope>NUCLEOTIDE SEQUENCE</scope>
    <source>
        <strain evidence="6">LMIT007</strain>
    </source>
</reference>
<dbReference type="Pfam" id="PF13005">
    <property type="entry name" value="zf-IS66"/>
    <property type="match status" value="1"/>
</dbReference>
<comment type="caution">
    <text evidence="6">The sequence shown here is derived from an EMBL/GenBank/DDBJ whole genome shotgun (WGS) entry which is preliminary data.</text>
</comment>
<dbReference type="InterPro" id="IPR024474">
    <property type="entry name" value="Znf_dom_IS66"/>
</dbReference>
<dbReference type="InterPro" id="IPR024463">
    <property type="entry name" value="Transposase_TnpC_homeodom"/>
</dbReference>
<dbReference type="Proteomes" id="UP001165413">
    <property type="component" value="Unassembled WGS sequence"/>
</dbReference>
<feature type="domain" description="Transposase TnpC homeodomain" evidence="4">
    <location>
        <begin position="35"/>
        <end position="104"/>
    </location>
</feature>
<dbReference type="NCBIfam" id="NF033517">
    <property type="entry name" value="transpos_IS66"/>
    <property type="match status" value="1"/>
</dbReference>
<feature type="domain" description="Transposase IS66 central" evidence="2">
    <location>
        <begin position="176"/>
        <end position="463"/>
    </location>
</feature>
<protein>
    <submittedName>
        <fullName evidence="6">IS66 family transposase</fullName>
    </submittedName>
</protein>
<accession>A0AA42BP68</accession>
<evidence type="ECO:0000259" key="2">
    <source>
        <dbReference type="Pfam" id="PF03050"/>
    </source>
</evidence>
<evidence type="ECO:0000259" key="3">
    <source>
        <dbReference type="Pfam" id="PF13005"/>
    </source>
</evidence>
<keyword evidence="1" id="KW-0175">Coiled coil</keyword>
<evidence type="ECO:0000313" key="7">
    <source>
        <dbReference type="Proteomes" id="UP001165413"/>
    </source>
</evidence>
<dbReference type="AlphaFoldDB" id="A0AA42BP68"/>
<feature type="domain" description="Transposase IS66 zinc-finger binding" evidence="3">
    <location>
        <begin position="112"/>
        <end position="156"/>
    </location>
</feature>
<evidence type="ECO:0000256" key="1">
    <source>
        <dbReference type="SAM" id="Coils"/>
    </source>
</evidence>
<proteinExistence type="predicted"/>